<feature type="region of interest" description="Disordered" evidence="4">
    <location>
        <begin position="276"/>
        <end position="367"/>
    </location>
</feature>
<keyword evidence="7" id="KW-1185">Reference proteome</keyword>
<proteinExistence type="inferred from homology"/>
<evidence type="ECO:0000313" key="7">
    <source>
        <dbReference type="Proteomes" id="UP000193218"/>
    </source>
</evidence>
<keyword evidence="3" id="KW-0963">Cytoplasm</keyword>
<keyword evidence="3" id="KW-0805">Transcription regulation</keyword>
<dbReference type="InterPro" id="IPR055129">
    <property type="entry name" value="YEATS_dom"/>
</dbReference>
<feature type="region of interest" description="Disordered" evidence="4">
    <location>
        <begin position="150"/>
        <end position="236"/>
    </location>
</feature>
<comment type="subunit">
    <text evidence="3">Component of the SWR1 chromatin-remodeling complex and of the NuA4 histone acetyltransferase complex.</text>
</comment>
<accession>A0A1Y1USK6</accession>
<gene>
    <name evidence="3" type="primary">YAF9</name>
    <name evidence="6" type="ORF">BD324DRAFT_611572</name>
</gene>
<dbReference type="Pfam" id="PF03366">
    <property type="entry name" value="YEATS"/>
    <property type="match status" value="1"/>
</dbReference>
<feature type="compositionally biased region" description="Basic and acidic residues" evidence="4">
    <location>
        <begin position="176"/>
        <end position="189"/>
    </location>
</feature>
<comment type="domain">
    <text evidence="3">The coiled-coil domain is required for assembly into the NuA4 complex.</text>
</comment>
<dbReference type="InterPro" id="IPR005033">
    <property type="entry name" value="YEATS"/>
</dbReference>
<comment type="subcellular location">
    <subcellularLocation>
        <location evidence="3">Nucleus</location>
    </subcellularLocation>
    <subcellularLocation>
        <location evidence="3">Cytoplasm</location>
    </subcellularLocation>
</comment>
<protein>
    <recommendedName>
        <fullName evidence="3">Protein AF-9 homolog</fullName>
    </recommendedName>
</protein>
<keyword evidence="3" id="KW-0010">Activator</keyword>
<comment type="caution">
    <text evidence="6">The sequence shown here is derived from an EMBL/GenBank/DDBJ whole genome shotgun (WGS) entry which is preliminary data.</text>
</comment>
<dbReference type="Gene3D" id="2.60.40.1970">
    <property type="entry name" value="YEATS domain"/>
    <property type="match status" value="1"/>
</dbReference>
<comment type="similarity">
    <text evidence="3">Belongs to the YAF9 family.</text>
</comment>
<dbReference type="InterPro" id="IPR038704">
    <property type="entry name" value="YEAST_sf"/>
</dbReference>
<dbReference type="InParanoid" id="A0A1Y1USK6"/>
<evidence type="ECO:0000256" key="1">
    <source>
        <dbReference type="ARBA" id="ARBA00023242"/>
    </source>
</evidence>
<evidence type="ECO:0000256" key="2">
    <source>
        <dbReference type="PROSITE-ProRule" id="PRU00376"/>
    </source>
</evidence>
<dbReference type="GO" id="GO:0006355">
    <property type="term" value="P:regulation of DNA-templated transcription"/>
    <property type="evidence" value="ECO:0007669"/>
    <property type="project" value="InterPro"/>
</dbReference>
<dbReference type="PROSITE" id="PS51037">
    <property type="entry name" value="YEATS"/>
    <property type="match status" value="1"/>
</dbReference>
<name>A0A1Y1USK6_9TREE</name>
<keyword evidence="1 2" id="KW-0539">Nucleus</keyword>
<dbReference type="STRING" id="4999.A0A1Y1USK6"/>
<keyword evidence="3" id="KW-0804">Transcription</keyword>
<evidence type="ECO:0000256" key="4">
    <source>
        <dbReference type="SAM" id="MobiDB-lite"/>
    </source>
</evidence>
<keyword evidence="3" id="KW-0227">DNA damage</keyword>
<feature type="compositionally biased region" description="Polar residues" evidence="4">
    <location>
        <begin position="150"/>
        <end position="160"/>
    </location>
</feature>
<dbReference type="OrthoDB" id="16041at2759"/>
<dbReference type="AlphaFoldDB" id="A0A1Y1USK6"/>
<keyword evidence="3" id="KW-0156">Chromatin regulator</keyword>
<keyword evidence="3" id="KW-0234">DNA repair</keyword>
<dbReference type="GO" id="GO:0005737">
    <property type="term" value="C:cytoplasm"/>
    <property type="evidence" value="ECO:0007669"/>
    <property type="project" value="UniProtKB-SubCell"/>
</dbReference>
<sequence>MADRQRGVQIHRPIIYGSHARLLTDAERELSTQGHTHRWTVFLTSAASPPPKAGVEDDFLPGGADDLSYLIKKVTFKLHETYPNPSRVLDKPPYVVSETGWGEFVIQIRIQFVNEAAEKPMIFQHGLKLHHWGKPIEDMTTTEGSVSVATGVINGSSTPSAAGGVVTGSVPPLSGAEKKDGEADSEVKAETSTPRPDIVMGEDEDTKADPETSAEASGSQPPPSAAETHHTRAHTHAQVIAEQRVSAAAKWPVLAWQYDELVFSDPPLAFYNLLNEHPPTKLPAKNRRPRDQREQFESKKKAKTKNAIASSSRQATVEPVSTPATQAVGTPAADASGANGAAAPARTERQQSSAATPAPTSAIVGIPGEFGSADVPLEFTTEMEKAEWNKLHTTRTKIIDEMDRWRSKLIEHEKELAKLKEEMTSAG</sequence>
<dbReference type="PANTHER" id="PTHR23195">
    <property type="entry name" value="YEATS DOMAIN"/>
    <property type="match status" value="1"/>
</dbReference>
<dbReference type="Proteomes" id="UP000193218">
    <property type="component" value="Unassembled WGS sequence"/>
</dbReference>
<organism evidence="6 7">
    <name type="scientific">Kockovaella imperatae</name>
    <dbReference type="NCBI Taxonomy" id="4999"/>
    <lineage>
        <taxon>Eukaryota</taxon>
        <taxon>Fungi</taxon>
        <taxon>Dikarya</taxon>
        <taxon>Basidiomycota</taxon>
        <taxon>Agaricomycotina</taxon>
        <taxon>Tremellomycetes</taxon>
        <taxon>Tremellales</taxon>
        <taxon>Cuniculitremaceae</taxon>
        <taxon>Kockovaella</taxon>
    </lineage>
</organism>
<evidence type="ECO:0000313" key="6">
    <source>
        <dbReference type="EMBL" id="ORX40627.1"/>
    </source>
</evidence>
<dbReference type="GO" id="GO:0006325">
    <property type="term" value="P:chromatin organization"/>
    <property type="evidence" value="ECO:0007669"/>
    <property type="project" value="UniProtKB-KW"/>
</dbReference>
<dbReference type="GO" id="GO:0000812">
    <property type="term" value="C:Swr1 complex"/>
    <property type="evidence" value="ECO:0007669"/>
    <property type="project" value="UniProtKB-UniRule"/>
</dbReference>
<dbReference type="EMBL" id="NBSH01000001">
    <property type="protein sequence ID" value="ORX40627.1"/>
    <property type="molecule type" value="Genomic_DNA"/>
</dbReference>
<keyword evidence="3" id="KW-0175">Coiled coil</keyword>
<evidence type="ECO:0000256" key="3">
    <source>
        <dbReference type="RuleBase" id="RU367117"/>
    </source>
</evidence>
<reference evidence="6 7" key="1">
    <citation type="submission" date="2017-03" db="EMBL/GenBank/DDBJ databases">
        <title>Widespread Adenine N6-methylation of Active Genes in Fungi.</title>
        <authorList>
            <consortium name="DOE Joint Genome Institute"/>
            <person name="Mondo S.J."/>
            <person name="Dannebaum R.O."/>
            <person name="Kuo R.C."/>
            <person name="Louie K.B."/>
            <person name="Bewick A.J."/>
            <person name="Labutti K."/>
            <person name="Haridas S."/>
            <person name="Kuo A."/>
            <person name="Salamov A."/>
            <person name="Ahrendt S.R."/>
            <person name="Lau R."/>
            <person name="Bowen B.P."/>
            <person name="Lipzen A."/>
            <person name="Sullivan W."/>
            <person name="Andreopoulos W.B."/>
            <person name="Clum A."/>
            <person name="Lindquist E."/>
            <person name="Daum C."/>
            <person name="Northen T.R."/>
            <person name="Ramamoorthy G."/>
            <person name="Schmitz R.J."/>
            <person name="Gryganskyi A."/>
            <person name="Culley D."/>
            <person name="Magnuson J."/>
            <person name="James T.Y."/>
            <person name="O'Malley M.A."/>
            <person name="Stajich J.E."/>
            <person name="Spatafora J.W."/>
            <person name="Visel A."/>
            <person name="Grigoriev I.V."/>
        </authorList>
    </citation>
    <scope>NUCLEOTIDE SEQUENCE [LARGE SCALE GENOMIC DNA]</scope>
    <source>
        <strain evidence="6 7">NRRL Y-17943</strain>
    </source>
</reference>
<evidence type="ECO:0000259" key="5">
    <source>
        <dbReference type="PROSITE" id="PS51037"/>
    </source>
</evidence>
<dbReference type="GO" id="GO:0006281">
    <property type="term" value="P:DNA repair"/>
    <property type="evidence" value="ECO:0007669"/>
    <property type="project" value="UniProtKB-UniRule"/>
</dbReference>
<comment type="function">
    <text evidence="3">Component of the SWR1 complex which mediates the ATP-dependent exchange of histone H2A for an H2A variant leading to transcriptional regulation of selected genes by chromatin remodeling. Component of the NuA4 histone acetyltransferase complex which is involved in transcriptional activation of selected genes principally by acetylation of nucleosomal histones H4 and H2A. The NuA4 complex is also involved in DNA repair. Yaf9 may also be required for viability in conditions in which the structural integrity of the spindle is compromised.</text>
</comment>
<feature type="compositionally biased region" description="Basic and acidic residues" evidence="4">
    <location>
        <begin position="289"/>
        <end position="299"/>
    </location>
</feature>
<feature type="compositionally biased region" description="Low complexity" evidence="4">
    <location>
        <begin position="331"/>
        <end position="345"/>
    </location>
</feature>
<feature type="compositionally biased region" description="Low complexity" evidence="4">
    <location>
        <begin position="352"/>
        <end position="362"/>
    </location>
</feature>
<feature type="domain" description="YEATS" evidence="5">
    <location>
        <begin position="4"/>
        <end position="277"/>
    </location>
</feature>